<dbReference type="VEuPathDB" id="FungiDB:MGYG_06807"/>
<dbReference type="EMBL" id="DS989827">
    <property type="protein sequence ID" value="EFR03807.1"/>
    <property type="molecule type" value="Genomic_DNA"/>
</dbReference>
<sequence length="85" mass="9642">MSMLRTSGDHLLSYPYWPLPLIGTEEPEEPEEPKNQKKQLISVWPEPKRPTSYLGNQATSSTIFLYISTSTPRTLTSQPRDGSHP</sequence>
<dbReference type="Proteomes" id="UP000002669">
    <property type="component" value="Unassembled WGS sequence"/>
</dbReference>
<proteinExistence type="predicted"/>
<protein>
    <submittedName>
        <fullName evidence="2">Uncharacterized protein</fullName>
    </submittedName>
</protein>
<gene>
    <name evidence="2" type="ORF">MGYG_06807</name>
</gene>
<dbReference type="HOGENOM" id="CLU_2512209_0_0_1"/>
<keyword evidence="3" id="KW-1185">Reference proteome</keyword>
<feature type="region of interest" description="Disordered" evidence="1">
    <location>
        <begin position="21"/>
        <end position="55"/>
    </location>
</feature>
<evidence type="ECO:0000313" key="2">
    <source>
        <dbReference type="EMBL" id="EFR03807.1"/>
    </source>
</evidence>
<dbReference type="AlphaFoldDB" id="E4V192"/>
<dbReference type="RefSeq" id="XP_003170815.1">
    <property type="nucleotide sequence ID" value="XM_003170767.1"/>
</dbReference>
<dbReference type="InParanoid" id="E4V192"/>
<dbReference type="GeneID" id="10026058"/>
<evidence type="ECO:0000256" key="1">
    <source>
        <dbReference type="SAM" id="MobiDB-lite"/>
    </source>
</evidence>
<organism evidence="3">
    <name type="scientific">Arthroderma gypseum (strain ATCC MYA-4604 / CBS 118893)</name>
    <name type="common">Microsporum gypseum</name>
    <dbReference type="NCBI Taxonomy" id="535722"/>
    <lineage>
        <taxon>Eukaryota</taxon>
        <taxon>Fungi</taxon>
        <taxon>Dikarya</taxon>
        <taxon>Ascomycota</taxon>
        <taxon>Pezizomycotina</taxon>
        <taxon>Eurotiomycetes</taxon>
        <taxon>Eurotiomycetidae</taxon>
        <taxon>Onygenales</taxon>
        <taxon>Arthrodermataceae</taxon>
        <taxon>Nannizzia</taxon>
    </lineage>
</organism>
<accession>E4V192</accession>
<evidence type="ECO:0000313" key="3">
    <source>
        <dbReference type="Proteomes" id="UP000002669"/>
    </source>
</evidence>
<name>E4V192_ARTGP</name>
<reference evidence="3" key="1">
    <citation type="journal article" date="2012" name="MBio">
        <title>Comparative genome analysis of Trichophyton rubrum and related dermatophytes reveals candidate genes involved in infection.</title>
        <authorList>
            <person name="Martinez D.A."/>
            <person name="Oliver B.G."/>
            <person name="Graeser Y."/>
            <person name="Goldberg J.M."/>
            <person name="Li W."/>
            <person name="Martinez-Rossi N.M."/>
            <person name="Monod M."/>
            <person name="Shelest E."/>
            <person name="Barton R.C."/>
            <person name="Birch E."/>
            <person name="Brakhage A.A."/>
            <person name="Chen Z."/>
            <person name="Gurr S.J."/>
            <person name="Heiman D."/>
            <person name="Heitman J."/>
            <person name="Kosti I."/>
            <person name="Rossi A."/>
            <person name="Saif S."/>
            <person name="Samalova M."/>
            <person name="Saunders C.W."/>
            <person name="Shea T."/>
            <person name="Summerbell R.C."/>
            <person name="Xu J."/>
            <person name="Young S."/>
            <person name="Zeng Q."/>
            <person name="Birren B.W."/>
            <person name="Cuomo C.A."/>
            <person name="White T.C."/>
        </authorList>
    </citation>
    <scope>NUCLEOTIDE SEQUENCE [LARGE SCALE GENOMIC DNA]</scope>
    <source>
        <strain evidence="3">ATCC MYA-4604 / CBS 118893</strain>
    </source>
</reference>